<dbReference type="Proteomes" id="UP000479000">
    <property type="component" value="Unassembled WGS sequence"/>
</dbReference>
<keyword evidence="1 2" id="KW-0193">Cuticle</keyword>
<feature type="transmembrane region" description="Helical" evidence="4">
    <location>
        <begin position="212"/>
        <end position="231"/>
    </location>
</feature>
<evidence type="ECO:0000256" key="4">
    <source>
        <dbReference type="SAM" id="Phobius"/>
    </source>
</evidence>
<feature type="region of interest" description="Disordered" evidence="3">
    <location>
        <begin position="602"/>
        <end position="676"/>
    </location>
</feature>
<feature type="transmembrane region" description="Helical" evidence="4">
    <location>
        <begin position="54"/>
        <end position="72"/>
    </location>
</feature>
<dbReference type="EMBL" id="CADCXU010009050">
    <property type="protein sequence ID" value="CAA9999777.1"/>
    <property type="molecule type" value="Genomic_DNA"/>
</dbReference>
<sequence>MFVKMSGLRFIVRSLPHIGRLLLFFVVIGFACFGTSSSSPDGHLYINFFIKYNNLSIILILCLLTFGVPRSFRRRRRRRPRRGGEREDEARHLRRLSARPVAARLLGAARPISRASSRSRPNNLQVDLLVAAHLSRSAHLPRASSRSGAHHLQDDLPLVARTISRTAHLSRSHLPRTPDLVMTKTPSKSPSEQNGRICVHKRIFRFYPPQRLSIIMILVAMATLVCCALASEADDARSKRSLLLGDYFYAGGVYPVDPYATPAITTPIVARASPVFGAPQFAYRTARVYSPWPALQPSYYAVNPGWPLLAPIFFSCLEMLNFAFNIIARVKICFNGLIPILLAISLQCRADKPRKTSKADVKRDVGYGIQAIPGVAVHAPLASHGAHYPAGVVPQLGFISNTHALDSIGGFTSHGGYGVYPIIATPVVNVQGNVKGGHELDQGWRGIPSSGYGSVKHGHEIAQSLSKSAIPVQENQYDVPIYNFVPAEYSDVKGRQASAGYNPNALVPAYHIAGLTAHGKGLGPIAADGRAQVTPVLVLHPGFQGHPIAPQGAPAPKGYTFSTYHTAPAPAHKGYSAAPVNHHIPGHQVQPNLVNQVNHQFGHKPQLSSSGHGSISHGHQIAKTVHAPAHSKPQHKHHNTNSYNPSQRSTFTSTYHGSAKHNTPKKLSSGNSYQNYHRSLSEPKKLTSGNHYNNHQHVEEQSSYRHSSLSHDHVPAHLYTSDAVQQHDSSNYASSAAASDYGRNAQQHTSSELDSGYHPTAAGHTNGHGGVVLWLMGMSDLFDFGVEAVVLVGRVVDFAGRAVGVVERVVTLDDVTFAGLVCALDVACVAVVHFVLVRVVGRCLKKPGIAILFCVVAAVYAQGGYGGHDHEEHHDYYAPPHYSYEYKVHDSHTGDIKSAHETREGDVVKGYYTLHDADGTTREVHYTADKHNGFNAEVKKIGHAHHHEPQYHY</sequence>
<feature type="transmembrane region" description="Helical" evidence="4">
    <location>
        <begin position="817"/>
        <end position="837"/>
    </location>
</feature>
<dbReference type="OrthoDB" id="6515190at2759"/>
<dbReference type="InterPro" id="IPR000618">
    <property type="entry name" value="Insect_cuticle"/>
</dbReference>
<feature type="compositionally biased region" description="Low complexity" evidence="3">
    <location>
        <begin position="608"/>
        <end position="619"/>
    </location>
</feature>
<dbReference type="InterPro" id="IPR031311">
    <property type="entry name" value="CHIT_BIND_RR_consensus"/>
</dbReference>
<feature type="region of interest" description="Disordered" evidence="3">
    <location>
        <begin position="74"/>
        <end position="93"/>
    </location>
</feature>
<dbReference type="GO" id="GO:0031012">
    <property type="term" value="C:extracellular matrix"/>
    <property type="evidence" value="ECO:0007669"/>
    <property type="project" value="TreeGrafter"/>
</dbReference>
<feature type="compositionally biased region" description="Polar residues" evidence="3">
    <location>
        <begin position="665"/>
        <end position="676"/>
    </location>
</feature>
<reference evidence="5 6" key="1">
    <citation type="submission" date="2020-02" db="EMBL/GenBank/DDBJ databases">
        <authorList>
            <person name="Ferguson B K."/>
        </authorList>
    </citation>
    <scope>NUCLEOTIDE SEQUENCE [LARGE SCALE GENOMIC DNA]</scope>
</reference>
<name>A0A6H5GA23_9HEMI</name>
<dbReference type="PROSITE" id="PS51257">
    <property type="entry name" value="PROKAR_LIPOPROTEIN"/>
    <property type="match status" value="1"/>
</dbReference>
<evidence type="ECO:0000256" key="1">
    <source>
        <dbReference type="ARBA" id="ARBA00022460"/>
    </source>
</evidence>
<accession>A0A6H5GA23</accession>
<proteinExistence type="predicted"/>
<gene>
    <name evidence="5" type="ORF">NTEN_LOCUS6031</name>
</gene>
<dbReference type="AlphaFoldDB" id="A0A6H5GA23"/>
<dbReference type="GO" id="GO:0042302">
    <property type="term" value="F:structural constituent of cuticle"/>
    <property type="evidence" value="ECO:0007669"/>
    <property type="project" value="UniProtKB-UniRule"/>
</dbReference>
<feature type="region of interest" description="Disordered" evidence="3">
    <location>
        <begin position="170"/>
        <end position="193"/>
    </location>
</feature>
<feature type="compositionally biased region" description="Basic and acidic residues" evidence="3">
    <location>
        <begin position="82"/>
        <end position="91"/>
    </location>
</feature>
<feature type="region of interest" description="Disordered" evidence="3">
    <location>
        <begin position="729"/>
        <end position="761"/>
    </location>
</feature>
<feature type="compositionally biased region" description="Polar residues" evidence="3">
    <location>
        <begin position="640"/>
        <end position="656"/>
    </location>
</feature>
<dbReference type="PROSITE" id="PS00233">
    <property type="entry name" value="CHIT_BIND_RR_1"/>
    <property type="match status" value="1"/>
</dbReference>
<evidence type="ECO:0000256" key="2">
    <source>
        <dbReference type="PROSITE-ProRule" id="PRU00497"/>
    </source>
</evidence>
<keyword evidence="4" id="KW-0472">Membrane</keyword>
<protein>
    <submittedName>
        <fullName evidence="5">Uncharacterized protein</fullName>
    </submittedName>
</protein>
<dbReference type="PANTHER" id="PTHR12236">
    <property type="entry name" value="STRUCTURAL CONTITUENT OF CUTICLE"/>
    <property type="match status" value="1"/>
</dbReference>
<feature type="compositionally biased region" description="Polar residues" evidence="3">
    <location>
        <begin position="744"/>
        <end position="753"/>
    </location>
</feature>
<keyword evidence="4" id="KW-0812">Transmembrane</keyword>
<evidence type="ECO:0000313" key="6">
    <source>
        <dbReference type="Proteomes" id="UP000479000"/>
    </source>
</evidence>
<dbReference type="Pfam" id="PF00379">
    <property type="entry name" value="Chitin_bind_4"/>
    <property type="match status" value="1"/>
</dbReference>
<dbReference type="GO" id="GO:0005615">
    <property type="term" value="C:extracellular space"/>
    <property type="evidence" value="ECO:0007669"/>
    <property type="project" value="TreeGrafter"/>
</dbReference>
<feature type="compositionally biased region" description="Low complexity" evidence="3">
    <location>
        <begin position="729"/>
        <end position="739"/>
    </location>
</feature>
<feature type="transmembrane region" description="Helical" evidence="4">
    <location>
        <begin position="849"/>
        <end position="867"/>
    </location>
</feature>
<dbReference type="InterPro" id="IPR051217">
    <property type="entry name" value="Insect_Cuticle_Struc_Prot"/>
</dbReference>
<feature type="compositionally biased region" description="Polar residues" evidence="3">
    <location>
        <begin position="184"/>
        <end position="193"/>
    </location>
</feature>
<evidence type="ECO:0000256" key="3">
    <source>
        <dbReference type="SAM" id="MobiDB-lite"/>
    </source>
</evidence>
<keyword evidence="6" id="KW-1185">Reference proteome</keyword>
<keyword evidence="4" id="KW-1133">Transmembrane helix</keyword>
<organism evidence="5 6">
    <name type="scientific">Nesidiocoris tenuis</name>
    <dbReference type="NCBI Taxonomy" id="355587"/>
    <lineage>
        <taxon>Eukaryota</taxon>
        <taxon>Metazoa</taxon>
        <taxon>Ecdysozoa</taxon>
        <taxon>Arthropoda</taxon>
        <taxon>Hexapoda</taxon>
        <taxon>Insecta</taxon>
        <taxon>Pterygota</taxon>
        <taxon>Neoptera</taxon>
        <taxon>Paraneoptera</taxon>
        <taxon>Hemiptera</taxon>
        <taxon>Heteroptera</taxon>
        <taxon>Panheteroptera</taxon>
        <taxon>Cimicomorpha</taxon>
        <taxon>Miridae</taxon>
        <taxon>Dicyphina</taxon>
        <taxon>Nesidiocoris</taxon>
    </lineage>
</organism>
<dbReference type="PANTHER" id="PTHR12236:SF95">
    <property type="entry name" value="CUTICULAR PROTEIN 76BD, ISOFORM C-RELATED"/>
    <property type="match status" value="1"/>
</dbReference>
<evidence type="ECO:0000313" key="5">
    <source>
        <dbReference type="EMBL" id="CAA9999777.1"/>
    </source>
</evidence>
<dbReference type="PROSITE" id="PS51155">
    <property type="entry name" value="CHIT_BIND_RR_2"/>
    <property type="match status" value="1"/>
</dbReference>